<feature type="region of interest" description="Disordered" evidence="6">
    <location>
        <begin position="18"/>
        <end position="51"/>
    </location>
</feature>
<keyword evidence="5 7" id="KW-0472">Membrane</keyword>
<evidence type="ECO:0000313" key="8">
    <source>
        <dbReference type="Proteomes" id="UP001652583"/>
    </source>
</evidence>
<comment type="subcellular location">
    <subcellularLocation>
        <location evidence="1">Membrane</location>
        <topology evidence="1">Multi-pass membrane protein</topology>
    </subcellularLocation>
</comment>
<dbReference type="GO" id="GO:0090090">
    <property type="term" value="P:negative regulation of canonical Wnt signaling pathway"/>
    <property type="evidence" value="ECO:0007669"/>
    <property type="project" value="TreeGrafter"/>
</dbReference>
<evidence type="ECO:0000313" key="9">
    <source>
        <dbReference type="RefSeq" id="XP_014942712.3"/>
    </source>
</evidence>
<evidence type="ECO:0000256" key="3">
    <source>
        <dbReference type="ARBA" id="ARBA00022692"/>
    </source>
</evidence>
<proteinExistence type="inferred from homology"/>
<feature type="compositionally biased region" description="Basic and acidic residues" evidence="6">
    <location>
        <begin position="180"/>
        <end position="193"/>
    </location>
</feature>
<dbReference type="GeneID" id="106988760"/>
<dbReference type="RefSeq" id="XP_014942712.3">
    <property type="nucleotide sequence ID" value="XM_015087226.3"/>
</dbReference>
<organism evidence="8 9">
    <name type="scientific">Acinonyx jubatus</name>
    <name type="common">Cheetah</name>
    <dbReference type="NCBI Taxonomy" id="32536"/>
    <lineage>
        <taxon>Eukaryota</taxon>
        <taxon>Metazoa</taxon>
        <taxon>Chordata</taxon>
        <taxon>Craniata</taxon>
        <taxon>Vertebrata</taxon>
        <taxon>Euteleostomi</taxon>
        <taxon>Mammalia</taxon>
        <taxon>Eutheria</taxon>
        <taxon>Laurasiatheria</taxon>
        <taxon>Carnivora</taxon>
        <taxon>Feliformia</taxon>
        <taxon>Felidae</taxon>
        <taxon>Felinae</taxon>
        <taxon>Acinonyx</taxon>
    </lineage>
</organism>
<dbReference type="PANTHER" id="PTHR28628:SF2">
    <property type="entry name" value="TRANSMEMBRANE PROTEIN 88B"/>
    <property type="match status" value="1"/>
</dbReference>
<keyword evidence="4 7" id="KW-1133">Transmembrane helix</keyword>
<dbReference type="AlphaFoldDB" id="A0A6J0A828"/>
<feature type="transmembrane region" description="Helical" evidence="7">
    <location>
        <begin position="133"/>
        <end position="154"/>
    </location>
</feature>
<keyword evidence="8" id="KW-1185">Reference proteome</keyword>
<keyword evidence="3 7" id="KW-0812">Transmembrane</keyword>
<sequence>MLGASVLPSDYLREHTRPVACESMSEQEKEMEEDEGGSTSDTAPMLPERVPDGQASALMSPQWVGLVVRGLGTLLLPGQALAGLLLHLLLPATVFLLALLPAAAIVYLGFLCHSRVHPAPRSACRALLSDRGSAALIVLGFLSLPPLLVLASAARTRLARRLRPLLPPPAWTPGSRRHPGSSDRGRAGRHTDGEEQFCAWV</sequence>
<evidence type="ECO:0000256" key="2">
    <source>
        <dbReference type="ARBA" id="ARBA00005734"/>
    </source>
</evidence>
<reference evidence="8" key="1">
    <citation type="submission" date="2025-05" db="UniProtKB">
        <authorList>
            <consortium name="RefSeq"/>
        </authorList>
    </citation>
    <scope>NUCLEOTIDE SEQUENCE [LARGE SCALE GENOMIC DNA]</scope>
</reference>
<dbReference type="PANTHER" id="PTHR28628">
    <property type="entry name" value="TRANSMEMBRANE PROTEIN 88-RELATED"/>
    <property type="match status" value="1"/>
</dbReference>
<evidence type="ECO:0000256" key="7">
    <source>
        <dbReference type="SAM" id="Phobius"/>
    </source>
</evidence>
<accession>A0A6J0A828</accession>
<dbReference type="InterPro" id="IPR033355">
    <property type="entry name" value="TMEM88"/>
</dbReference>
<dbReference type="GO" id="GO:0030165">
    <property type="term" value="F:PDZ domain binding"/>
    <property type="evidence" value="ECO:0007669"/>
    <property type="project" value="TreeGrafter"/>
</dbReference>
<dbReference type="GO" id="GO:0005886">
    <property type="term" value="C:plasma membrane"/>
    <property type="evidence" value="ECO:0007669"/>
    <property type="project" value="TreeGrafter"/>
</dbReference>
<dbReference type="KEGG" id="aju:106988760"/>
<comment type="similarity">
    <text evidence="2">Belongs to the TMEM88 family.</text>
</comment>
<feature type="transmembrane region" description="Helical" evidence="7">
    <location>
        <begin position="92"/>
        <end position="112"/>
    </location>
</feature>
<feature type="region of interest" description="Disordered" evidence="6">
    <location>
        <begin position="169"/>
        <end position="193"/>
    </location>
</feature>
<name>A0A6J0A828_ACIJB</name>
<evidence type="ECO:0000256" key="1">
    <source>
        <dbReference type="ARBA" id="ARBA00004141"/>
    </source>
</evidence>
<dbReference type="Proteomes" id="UP001652583">
    <property type="component" value="Chromosome C1"/>
</dbReference>
<protein>
    <submittedName>
        <fullName evidence="9">Transmembrane protein 88B</fullName>
    </submittedName>
</protein>
<gene>
    <name evidence="9" type="primary">TMEM88B</name>
</gene>
<reference evidence="9" key="2">
    <citation type="submission" date="2025-08" db="UniProtKB">
        <authorList>
            <consortium name="RefSeq"/>
        </authorList>
    </citation>
    <scope>IDENTIFICATION</scope>
    <source>
        <tissue evidence="9">Blood</tissue>
    </source>
</reference>
<evidence type="ECO:0000256" key="6">
    <source>
        <dbReference type="SAM" id="MobiDB-lite"/>
    </source>
</evidence>
<evidence type="ECO:0000256" key="4">
    <source>
        <dbReference type="ARBA" id="ARBA00022989"/>
    </source>
</evidence>
<evidence type="ECO:0000256" key="5">
    <source>
        <dbReference type="ARBA" id="ARBA00023136"/>
    </source>
</evidence>